<gene>
    <name evidence="1" type="ORF">DRI96_06235</name>
</gene>
<sequence>MQPLLLNNGIIYLKREQIEHAIRCFYNFLGVSLYPDVKVFAEWTVELGHGAGPFYKTSDESGFLNSLRTFLIYEEENKLFLAMGTPRDWWKIVKPLL</sequence>
<dbReference type="Proteomes" id="UP000267654">
    <property type="component" value="Unassembled WGS sequence"/>
</dbReference>
<proteinExistence type="predicted"/>
<comment type="caution">
    <text evidence="1">The sequence shown here is derived from an EMBL/GenBank/DDBJ whole genome shotgun (WGS) entry which is preliminary data.</text>
</comment>
<name>A0A662DBD9_UNCAE</name>
<evidence type="ECO:0000313" key="2">
    <source>
        <dbReference type="Proteomes" id="UP000267654"/>
    </source>
</evidence>
<evidence type="ECO:0000313" key="1">
    <source>
        <dbReference type="EMBL" id="RLE11422.1"/>
    </source>
</evidence>
<protein>
    <submittedName>
        <fullName evidence="1">Uncharacterized protein</fullName>
    </submittedName>
</protein>
<accession>A0A662DBD9</accession>
<reference evidence="1 2" key="1">
    <citation type="submission" date="2018-06" db="EMBL/GenBank/DDBJ databases">
        <title>Extensive metabolic versatility and redundancy in microbially diverse, dynamic hydrothermal sediments.</title>
        <authorList>
            <person name="Dombrowski N."/>
            <person name="Teske A."/>
            <person name="Baker B.J."/>
        </authorList>
    </citation>
    <scope>NUCLEOTIDE SEQUENCE [LARGE SCALE GENOMIC DNA]</scope>
    <source>
        <strain evidence="1">B19_G9</strain>
    </source>
</reference>
<dbReference type="AlphaFoldDB" id="A0A662DBD9"/>
<organism evidence="1 2">
    <name type="scientific">Aerophobetes bacterium</name>
    <dbReference type="NCBI Taxonomy" id="2030807"/>
    <lineage>
        <taxon>Bacteria</taxon>
        <taxon>Candidatus Aerophobota</taxon>
    </lineage>
</organism>
<dbReference type="EMBL" id="QMQB01000247">
    <property type="protein sequence ID" value="RLE11422.1"/>
    <property type="molecule type" value="Genomic_DNA"/>
</dbReference>